<dbReference type="NCBIfam" id="TIGR00116">
    <property type="entry name" value="tsf"/>
    <property type="match status" value="1"/>
</dbReference>
<dbReference type="InterPro" id="IPR001816">
    <property type="entry name" value="Transl_elong_EFTs/EF1B"/>
</dbReference>
<dbReference type="PANTHER" id="PTHR11741">
    <property type="entry name" value="ELONGATION FACTOR TS"/>
    <property type="match status" value="1"/>
</dbReference>
<dbReference type="InterPro" id="IPR018101">
    <property type="entry name" value="Transl_elong_Ts_CS"/>
</dbReference>
<comment type="function">
    <text evidence="5 6">Associates with the EF-Tu.GDP complex and induces the exchange of GDP to GTP. It remains bound to the aminoacyl-tRNA.EF-Tu.GTP complex up to the GTP hydrolysis stage on the ribosome.</text>
</comment>
<evidence type="ECO:0000256" key="3">
    <source>
        <dbReference type="ARBA" id="ARBA00022768"/>
    </source>
</evidence>
<dbReference type="InterPro" id="IPR009060">
    <property type="entry name" value="UBA-like_sf"/>
</dbReference>
<keyword evidence="4 5" id="KW-0648">Protein biosynthesis</keyword>
<evidence type="ECO:0000256" key="5">
    <source>
        <dbReference type="HAMAP-Rule" id="MF_00050"/>
    </source>
</evidence>
<evidence type="ECO:0000256" key="4">
    <source>
        <dbReference type="ARBA" id="ARBA00022917"/>
    </source>
</evidence>
<dbReference type="EMBL" id="PFBX01000041">
    <property type="protein sequence ID" value="PIT87295.1"/>
    <property type="molecule type" value="Genomic_DNA"/>
</dbReference>
<evidence type="ECO:0000259" key="8">
    <source>
        <dbReference type="Pfam" id="PF00889"/>
    </source>
</evidence>
<dbReference type="SUPFAM" id="SSF46934">
    <property type="entry name" value="UBA-like"/>
    <property type="match status" value="1"/>
</dbReference>
<evidence type="ECO:0000313" key="9">
    <source>
        <dbReference type="EMBL" id="PIT87295.1"/>
    </source>
</evidence>
<dbReference type="CDD" id="cd14275">
    <property type="entry name" value="UBA_EF-Ts"/>
    <property type="match status" value="1"/>
</dbReference>
<organism evidence="9 10">
    <name type="scientific">Candidatus Magasanikbacteria bacterium CG10_big_fil_rev_8_21_14_0_10_40_10</name>
    <dbReference type="NCBI Taxonomy" id="1974648"/>
    <lineage>
        <taxon>Bacteria</taxon>
        <taxon>Candidatus Magasanikiibacteriota</taxon>
    </lineage>
</organism>
<dbReference type="GO" id="GO:0005737">
    <property type="term" value="C:cytoplasm"/>
    <property type="evidence" value="ECO:0007669"/>
    <property type="project" value="UniProtKB-SubCell"/>
</dbReference>
<name>A0A2M6W3J3_9BACT</name>
<dbReference type="FunFam" id="1.10.8.10:FF:000001">
    <property type="entry name" value="Elongation factor Ts"/>
    <property type="match status" value="1"/>
</dbReference>
<proteinExistence type="inferred from homology"/>
<dbReference type="InterPro" id="IPR014039">
    <property type="entry name" value="Transl_elong_EFTs/EF1B_dimer"/>
</dbReference>
<evidence type="ECO:0000256" key="1">
    <source>
        <dbReference type="ARBA" id="ARBA00005532"/>
    </source>
</evidence>
<feature type="region of interest" description="Involved in Mg(2+) ion dislocation from EF-Tu" evidence="5">
    <location>
        <begin position="79"/>
        <end position="82"/>
    </location>
</feature>
<dbReference type="Proteomes" id="UP000231183">
    <property type="component" value="Unassembled WGS sequence"/>
</dbReference>
<gene>
    <name evidence="5" type="primary">tsf</name>
    <name evidence="9" type="ORF">COU31_03725</name>
</gene>
<sequence>MAINTSDVAKLRVQTGAGMMDCKNALEEANGDMEKANEILRKKGIVKAAKRAGKIAAEGIVNVKSQGNRAVILEVNSETDFVAKNEDFQKVMVELTECALVNSGASLEEILKSQIAGQSVEDYLVSATAKAGEKIDLRRLSVLEKTDSDCFGAYIHMGGKIGVLVLLAGSTDENLARDIAMHAAAANPRYLDSASVPAEVVEKEKEIYTEQLKTEGKPANIMENILKGKLNKFYEEVCLVDQPYIKDDKKKIRELLPAGSQLKAYVRFELGEGLEKQSKDFATEVAEQMGK</sequence>
<evidence type="ECO:0000256" key="6">
    <source>
        <dbReference type="RuleBase" id="RU000642"/>
    </source>
</evidence>
<dbReference type="HAMAP" id="MF_00050">
    <property type="entry name" value="EF_Ts"/>
    <property type="match status" value="1"/>
</dbReference>
<comment type="similarity">
    <text evidence="1 5 6">Belongs to the EF-Ts family.</text>
</comment>
<keyword evidence="3 5" id="KW-0251">Elongation factor</keyword>
<comment type="subcellular location">
    <subcellularLocation>
        <location evidence="5 7">Cytoplasm</location>
    </subcellularLocation>
</comment>
<dbReference type="Pfam" id="PF00889">
    <property type="entry name" value="EF_TS"/>
    <property type="match status" value="1"/>
</dbReference>
<dbReference type="PANTHER" id="PTHR11741:SF0">
    <property type="entry name" value="ELONGATION FACTOR TS, MITOCHONDRIAL"/>
    <property type="match status" value="1"/>
</dbReference>
<dbReference type="Gene3D" id="3.30.479.20">
    <property type="entry name" value="Elongation factor Ts, dimerisation domain"/>
    <property type="match status" value="2"/>
</dbReference>
<comment type="caution">
    <text evidence="9">The sequence shown here is derived from an EMBL/GenBank/DDBJ whole genome shotgun (WGS) entry which is preliminary data.</text>
</comment>
<evidence type="ECO:0000256" key="2">
    <source>
        <dbReference type="ARBA" id="ARBA00016956"/>
    </source>
</evidence>
<dbReference type="FunFam" id="1.10.286.20:FF:000001">
    <property type="entry name" value="Elongation factor Ts"/>
    <property type="match status" value="1"/>
</dbReference>
<dbReference type="GO" id="GO:0003746">
    <property type="term" value="F:translation elongation factor activity"/>
    <property type="evidence" value="ECO:0007669"/>
    <property type="project" value="UniProtKB-UniRule"/>
</dbReference>
<dbReference type="AlphaFoldDB" id="A0A2M6W3J3"/>
<feature type="domain" description="Translation elongation factor EFTs/EF1B dimerisation" evidence="8">
    <location>
        <begin position="70"/>
        <end position="272"/>
    </location>
</feature>
<dbReference type="Gene3D" id="1.10.286.20">
    <property type="match status" value="1"/>
</dbReference>
<evidence type="ECO:0000256" key="7">
    <source>
        <dbReference type="RuleBase" id="RU000643"/>
    </source>
</evidence>
<keyword evidence="5" id="KW-0963">Cytoplasm</keyword>
<accession>A0A2M6W3J3</accession>
<dbReference type="PROSITE" id="PS01127">
    <property type="entry name" value="EF_TS_2"/>
    <property type="match status" value="1"/>
</dbReference>
<protein>
    <recommendedName>
        <fullName evidence="2 5">Elongation factor Ts</fullName>
        <shortName evidence="5">EF-Ts</shortName>
    </recommendedName>
</protein>
<dbReference type="Gene3D" id="1.10.8.10">
    <property type="entry name" value="DNA helicase RuvA subunit, C-terminal domain"/>
    <property type="match status" value="1"/>
</dbReference>
<evidence type="ECO:0000313" key="10">
    <source>
        <dbReference type="Proteomes" id="UP000231183"/>
    </source>
</evidence>
<dbReference type="InterPro" id="IPR036402">
    <property type="entry name" value="EF-Ts_dimer_sf"/>
</dbReference>
<dbReference type="PROSITE" id="PS01126">
    <property type="entry name" value="EF_TS_1"/>
    <property type="match status" value="1"/>
</dbReference>
<dbReference type="SUPFAM" id="SSF54713">
    <property type="entry name" value="Elongation factor Ts (EF-Ts), dimerisation domain"/>
    <property type="match status" value="2"/>
</dbReference>
<reference evidence="10" key="1">
    <citation type="submission" date="2017-09" db="EMBL/GenBank/DDBJ databases">
        <title>Depth-based differentiation of microbial function through sediment-hosted aquifers and enrichment of novel symbionts in the deep terrestrial subsurface.</title>
        <authorList>
            <person name="Probst A.J."/>
            <person name="Ladd B."/>
            <person name="Jarett J.K."/>
            <person name="Geller-Mcgrath D.E."/>
            <person name="Sieber C.M.K."/>
            <person name="Emerson J.B."/>
            <person name="Anantharaman K."/>
            <person name="Thomas B.C."/>
            <person name="Malmstrom R."/>
            <person name="Stieglmeier M."/>
            <person name="Klingl A."/>
            <person name="Woyke T."/>
            <person name="Ryan C.M."/>
            <person name="Banfield J.F."/>
        </authorList>
    </citation>
    <scope>NUCLEOTIDE SEQUENCE [LARGE SCALE GENOMIC DNA]</scope>
</reference>